<gene>
    <name evidence="8" type="ORF">LNL84_05480</name>
</gene>
<dbReference type="Proteomes" id="UP001139488">
    <property type="component" value="Unassembled WGS sequence"/>
</dbReference>
<dbReference type="Gene3D" id="3.30.830.10">
    <property type="entry name" value="Metalloenzyme, LuxS/M16 peptidase-like"/>
    <property type="match status" value="4"/>
</dbReference>
<sequence>MRKLNWILANVVILLTLILVGCSDESRSTSIQIDPDWSSTKLTNGMQLHAFNKPEEAISLRLVVHAGSMQESKDQVGYAHFLEHLAFSGFLEQDKRRNQAFESAGIQFGVDQNAYTDYEFTVYELDIPDDKLIEPAFQWMRHIASGIQFLPQSIATEQGAVLGEFRQRLPNARPYSLKSYEHSIDTTPFSKRDPLGTIDSINHIDVEELQKFYHKWYQPQNMELVVAGDLSQVDISLLFAQFFAELPEGDTPRRPRTTINDLTMTPFVTGKIPGESSVFELVFSVDGSSIDTLEAQQRYWYTQSVGDAIYNRLSDEIARSHIPTSWIEVLDFKIAQNGLLIVSLGFDEQHRTALQQMLVKVLGEMRDHGIHKNEFLSVKKPWQQLLDDAAIDRENMDSVQHVNDLIYDIEQQQPTQSQAQYVENLAQFISALQHSDLNAQLKTVLANTPTVFINADVSDISNQLASINGIENRYKQATKKPIKVALNQDLPQPDRIGTILATGAPTDDMVYWKLSNNIEVLYLQQKQAGSSIYGWLSSLGGIKSLEPNEYAAARLLPELVNRGGIGDISDDALVSILRKSNSWLEMFVEDTQHGAVFQSNEEGLVETLNIINAGFMATKVNTELLSVAKQSAADELSRLQEDPVYALWDDGSKDVIVENSFLMSSSEADINNVNDKQIQVAYQKLFRNNTGFKLFLVGAKDASSIEAAIRQYISSIAFEQFIPYQPQHAYKHIKEDFVPQQIIRRDTAIDGKTQIFEWIVSERSEPRTAKQVFAEDMLSRIASERVFSHLRSEEGLDYSPSAYFLSPDGGGIDFWWLQAHVEPNDEKRAMSAFSRVLSSLAQGVTQSERDNVVKQLINDLNALPDNPQQYGWMLNRYWLMGYDYHRLVHYEQTANSVTLEELTALSKKIFGEAANKMTLIVHPK</sequence>
<evidence type="ECO:0000256" key="5">
    <source>
        <dbReference type="ARBA" id="ARBA00023049"/>
    </source>
</evidence>
<dbReference type="InterPro" id="IPR007863">
    <property type="entry name" value="Peptidase_M16_C"/>
</dbReference>
<feature type="domain" description="Peptidase M16 C-terminal" evidence="7">
    <location>
        <begin position="675"/>
        <end position="856"/>
    </location>
</feature>
<dbReference type="PROSITE" id="PS51257">
    <property type="entry name" value="PROKAR_LIPOPROTEIN"/>
    <property type="match status" value="1"/>
</dbReference>
<dbReference type="Pfam" id="PF05193">
    <property type="entry name" value="Peptidase_M16_C"/>
    <property type="match status" value="2"/>
</dbReference>
<organism evidence="8 9">
    <name type="scientific">Vibrio gelatinilyticus</name>
    <dbReference type="NCBI Taxonomy" id="2893468"/>
    <lineage>
        <taxon>Bacteria</taxon>
        <taxon>Pseudomonadati</taxon>
        <taxon>Pseudomonadota</taxon>
        <taxon>Gammaproteobacteria</taxon>
        <taxon>Vibrionales</taxon>
        <taxon>Vibrionaceae</taxon>
        <taxon>Vibrio</taxon>
    </lineage>
</organism>
<dbReference type="GO" id="GO:0006508">
    <property type="term" value="P:proteolysis"/>
    <property type="evidence" value="ECO:0007669"/>
    <property type="project" value="UniProtKB-KW"/>
</dbReference>
<dbReference type="AlphaFoldDB" id="A0A9X1W8L6"/>
<feature type="domain" description="Peptidase M16 N-terminal" evidence="6">
    <location>
        <begin position="53"/>
        <end position="165"/>
    </location>
</feature>
<keyword evidence="9" id="KW-1185">Reference proteome</keyword>
<evidence type="ECO:0000259" key="7">
    <source>
        <dbReference type="Pfam" id="PF05193"/>
    </source>
</evidence>
<dbReference type="GO" id="GO:0008237">
    <property type="term" value="F:metallopeptidase activity"/>
    <property type="evidence" value="ECO:0007669"/>
    <property type="project" value="UniProtKB-KW"/>
</dbReference>
<dbReference type="PANTHER" id="PTHR43690:SF17">
    <property type="entry name" value="PROTEIN YHJJ"/>
    <property type="match status" value="1"/>
</dbReference>
<dbReference type="EMBL" id="JAJNNZ010000003">
    <property type="protein sequence ID" value="MCJ2376282.1"/>
    <property type="molecule type" value="Genomic_DNA"/>
</dbReference>
<accession>A0A9X1W8L6</accession>
<keyword evidence="5" id="KW-0482">Metalloprotease</keyword>
<dbReference type="InterPro" id="IPR011249">
    <property type="entry name" value="Metalloenz_LuxS/M16"/>
</dbReference>
<comment type="similarity">
    <text evidence="1">Belongs to the peptidase M16 family.</text>
</comment>
<keyword evidence="2" id="KW-0645">Protease</keyword>
<evidence type="ECO:0000313" key="9">
    <source>
        <dbReference type="Proteomes" id="UP001139488"/>
    </source>
</evidence>
<dbReference type="InterPro" id="IPR011765">
    <property type="entry name" value="Pept_M16_N"/>
</dbReference>
<evidence type="ECO:0000256" key="4">
    <source>
        <dbReference type="ARBA" id="ARBA00022833"/>
    </source>
</evidence>
<dbReference type="RefSeq" id="WP_244355722.1">
    <property type="nucleotide sequence ID" value="NZ_JAJNNZ010000003.1"/>
</dbReference>
<dbReference type="InterPro" id="IPR050626">
    <property type="entry name" value="Peptidase_M16"/>
</dbReference>
<dbReference type="PANTHER" id="PTHR43690">
    <property type="entry name" value="NARDILYSIN"/>
    <property type="match status" value="1"/>
</dbReference>
<evidence type="ECO:0000259" key="6">
    <source>
        <dbReference type="Pfam" id="PF00675"/>
    </source>
</evidence>
<keyword evidence="4" id="KW-0862">Zinc</keyword>
<protein>
    <submittedName>
        <fullName evidence="8">Insulinase family protein</fullName>
    </submittedName>
</protein>
<evidence type="ECO:0000256" key="1">
    <source>
        <dbReference type="ARBA" id="ARBA00007261"/>
    </source>
</evidence>
<feature type="domain" description="Peptidase M16 C-terminal" evidence="7">
    <location>
        <begin position="204"/>
        <end position="379"/>
    </location>
</feature>
<proteinExistence type="inferred from homology"/>
<evidence type="ECO:0000313" key="8">
    <source>
        <dbReference type="EMBL" id="MCJ2376282.1"/>
    </source>
</evidence>
<name>A0A9X1W8L6_9VIBR</name>
<keyword evidence="3" id="KW-0378">Hydrolase</keyword>
<evidence type="ECO:0000256" key="2">
    <source>
        <dbReference type="ARBA" id="ARBA00022670"/>
    </source>
</evidence>
<evidence type="ECO:0000256" key="3">
    <source>
        <dbReference type="ARBA" id="ARBA00022801"/>
    </source>
</evidence>
<reference evidence="8" key="1">
    <citation type="submission" date="2021-11" db="EMBL/GenBank/DDBJ databases">
        <title>Vibrio ZSDE26 sp. nov. and Vibrio ZSDZ34 sp. nov., isolated from coastal seawater in Qingdao.</title>
        <authorList>
            <person name="Zhang P."/>
        </authorList>
    </citation>
    <scope>NUCLEOTIDE SEQUENCE</scope>
    <source>
        <strain evidence="8">ZSDZ34</strain>
    </source>
</reference>
<dbReference type="SUPFAM" id="SSF63411">
    <property type="entry name" value="LuxS/MPP-like metallohydrolase"/>
    <property type="match status" value="3"/>
</dbReference>
<comment type="caution">
    <text evidence="8">The sequence shown here is derived from an EMBL/GenBank/DDBJ whole genome shotgun (WGS) entry which is preliminary data.</text>
</comment>
<dbReference type="Pfam" id="PF00675">
    <property type="entry name" value="Peptidase_M16"/>
    <property type="match status" value="1"/>
</dbReference>
<dbReference type="GO" id="GO:0046872">
    <property type="term" value="F:metal ion binding"/>
    <property type="evidence" value="ECO:0007669"/>
    <property type="project" value="InterPro"/>
</dbReference>